<evidence type="ECO:0000313" key="4">
    <source>
        <dbReference type="Proteomes" id="UP000320582"/>
    </source>
</evidence>
<proteinExistence type="inferred from homology"/>
<dbReference type="AlphaFoldDB" id="A0A543KGN9"/>
<dbReference type="Proteomes" id="UP000320582">
    <property type="component" value="Unassembled WGS sequence"/>
</dbReference>
<dbReference type="SUPFAM" id="SSF52402">
    <property type="entry name" value="Adenine nucleotide alpha hydrolases-like"/>
    <property type="match status" value="1"/>
</dbReference>
<evidence type="ECO:0000259" key="2">
    <source>
        <dbReference type="Pfam" id="PF00582"/>
    </source>
</evidence>
<sequence length="279" mass="29809">MAYKSICTFLASDTDAVAQLDSAASLAARLDAHLDVSCLGIDTTQSVGFYAGAPAIIYQDALDNAQASANALAEKAKAHLSGASIRWGVDTAVLTLGGINSYVGLKSRFCDLVLLPRPYGETRGPQDEIIAEAALFDGDAPVLIVPKLGRELPEFNKIVLAWNQSDESLHAARAALPLLQDADLVNIVIIDPPTHGIERSDPGGLLTQMLARHDVELEVSVIAKTLPRISDVLRRHATDQAADLLVIGAYSHSRLRQAILGGTTRNLLEETTLLVFLAR</sequence>
<dbReference type="CDD" id="cd00293">
    <property type="entry name" value="USP-like"/>
    <property type="match status" value="1"/>
</dbReference>
<dbReference type="OrthoDB" id="9804721at2"/>
<protein>
    <submittedName>
        <fullName evidence="3">Universal stress protein family protein</fullName>
    </submittedName>
</protein>
<dbReference type="Pfam" id="PF00582">
    <property type="entry name" value="Usp"/>
    <property type="match status" value="1"/>
</dbReference>
<dbReference type="PRINTS" id="PR01438">
    <property type="entry name" value="UNVRSLSTRESS"/>
</dbReference>
<dbReference type="RefSeq" id="WP_142082748.1">
    <property type="nucleotide sequence ID" value="NZ_VFPT01000001.1"/>
</dbReference>
<dbReference type="Gene3D" id="3.40.50.12370">
    <property type="match status" value="1"/>
</dbReference>
<dbReference type="InterPro" id="IPR006016">
    <property type="entry name" value="UspA"/>
</dbReference>
<evidence type="ECO:0000256" key="1">
    <source>
        <dbReference type="ARBA" id="ARBA00008791"/>
    </source>
</evidence>
<comment type="similarity">
    <text evidence="1">Belongs to the universal stress protein A family.</text>
</comment>
<dbReference type="EMBL" id="VFPT01000001">
    <property type="protein sequence ID" value="TQM94256.1"/>
    <property type="molecule type" value="Genomic_DNA"/>
</dbReference>
<feature type="domain" description="UspA" evidence="2">
    <location>
        <begin position="155"/>
        <end position="272"/>
    </location>
</feature>
<comment type="caution">
    <text evidence="3">The sequence shown here is derived from an EMBL/GenBank/DDBJ whole genome shotgun (WGS) entry which is preliminary data.</text>
</comment>
<name>A0A543KGN9_9RHOB</name>
<accession>A0A543KGN9</accession>
<evidence type="ECO:0000313" key="3">
    <source>
        <dbReference type="EMBL" id="TQM94256.1"/>
    </source>
</evidence>
<reference evidence="3 4" key="1">
    <citation type="submission" date="2019-06" db="EMBL/GenBank/DDBJ databases">
        <title>Genomic Encyclopedia of Archaeal and Bacterial Type Strains, Phase II (KMG-II): from individual species to whole genera.</title>
        <authorList>
            <person name="Goeker M."/>
        </authorList>
    </citation>
    <scope>NUCLEOTIDE SEQUENCE [LARGE SCALE GENOMIC DNA]</scope>
    <source>
        <strain evidence="3 4">DSM 18423</strain>
    </source>
</reference>
<dbReference type="InterPro" id="IPR006015">
    <property type="entry name" value="Universal_stress_UspA"/>
</dbReference>
<keyword evidence="4" id="KW-1185">Reference proteome</keyword>
<gene>
    <name evidence="3" type="ORF">BD293_2925</name>
</gene>
<organism evidence="3 4">
    <name type="scientific">Roseinatronobacter monicus</name>
    <dbReference type="NCBI Taxonomy" id="393481"/>
    <lineage>
        <taxon>Bacteria</taxon>
        <taxon>Pseudomonadati</taxon>
        <taxon>Pseudomonadota</taxon>
        <taxon>Alphaproteobacteria</taxon>
        <taxon>Rhodobacterales</taxon>
        <taxon>Paracoccaceae</taxon>
        <taxon>Roseinatronobacter</taxon>
    </lineage>
</organism>